<dbReference type="RefSeq" id="WP_258858505.1">
    <property type="nucleotide sequence ID" value="NZ_JANUGV010000011.1"/>
</dbReference>
<comment type="caution">
    <text evidence="2">The sequence shown here is derived from an EMBL/GenBank/DDBJ whole genome shotgun (WGS) entry which is preliminary data.</text>
</comment>
<accession>A0ABT2BR39</accession>
<evidence type="ECO:0000313" key="2">
    <source>
        <dbReference type="EMBL" id="MCS0610974.1"/>
    </source>
</evidence>
<feature type="region of interest" description="Disordered" evidence="1">
    <location>
        <begin position="1078"/>
        <end position="1100"/>
    </location>
</feature>
<feature type="region of interest" description="Disordered" evidence="1">
    <location>
        <begin position="820"/>
        <end position="853"/>
    </location>
</feature>
<dbReference type="Proteomes" id="UP001205861">
    <property type="component" value="Unassembled WGS sequence"/>
</dbReference>
<reference evidence="2 3" key="1">
    <citation type="submission" date="2022-08" db="EMBL/GenBank/DDBJ databases">
        <title>Reclassification of Massilia species as members of the genera Telluria, Duganella, Pseudoduganella, Mokoshia gen. nov. and Zemynaea gen. nov. using orthogonal and non-orthogonal genome-based approaches.</title>
        <authorList>
            <person name="Bowman J.P."/>
        </authorList>
    </citation>
    <scope>NUCLEOTIDE SEQUENCE [LARGE SCALE GENOMIC DNA]</scope>
    <source>
        <strain evidence="2 3">JCM 31607</strain>
    </source>
</reference>
<evidence type="ECO:0008006" key="4">
    <source>
        <dbReference type="Google" id="ProtNLM"/>
    </source>
</evidence>
<organism evidence="2 3">
    <name type="scientific">Massilia solisilvae</name>
    <dbReference type="NCBI Taxonomy" id="1811225"/>
    <lineage>
        <taxon>Bacteria</taxon>
        <taxon>Pseudomonadati</taxon>
        <taxon>Pseudomonadota</taxon>
        <taxon>Betaproteobacteria</taxon>
        <taxon>Burkholderiales</taxon>
        <taxon>Oxalobacteraceae</taxon>
        <taxon>Telluria group</taxon>
        <taxon>Massilia</taxon>
    </lineage>
</organism>
<sequence length="1465" mass="163137">MQKISRIHLANCGFRTAWYEAVTFDLTEPGTGLPTDTIINLENGGGKTTLLGLVFSCFETSQERFLKHIQSKHNSFSQYFTHDGVPGFIVIEWLMPARSANGQPYKLVTGQAVSVRTTAETDVDRMFFSFEERVDLRLEDIPASALSGTPATSMNDFSRWIHDQQKKHSGNVFISHNRQAEWQRHLKEERLIDLDMLRMQVNFSAQEGGFDTGFLDFKTESEFLRKFLFLTSDTNKADEARRSVVSVCELHRRKPQLQRRRDQLKKFRISLTTFSDAARQYMKAVGTQQTMLIKGAQLVTALQARACEHRKAQVAEVALEKEQRNLAGAATKDGALFAAEWITGTWVWHQKRTAQAKKRKDEADTLVFGLETQSKLLKAARLQQEILNLDLRIKELDALAEAEMTELKPARDHVEIQGALLRRALFAEESRLKDELAALDGRSKLREERRTTLRSQKVKAEGDELRLTREQTELQTAEDRRNARRLVLERDGVFVNPDESADAALARHEAATLSHQSERDLQLAARDTARTQASEHRRDANVERVKAASFDEQAKGLQTYIARGEAELERLGQLPALLSAVETDRVDPQSPALLPRLQDVVTDSNRQKSLADVRLAELRTTRQAIEDTGVAGYSHDVSLVVQGLHAAGVRSAKPFNEYIAHAVDDALRAQALVQSDPARYSGVCVAQAEFTKATGVSWHARKPVRPVIVSIAALETATAHDGRLVVPPEDASAFNIAAATRLAENLDNRLQEEEQRRAAYELRHAQTLKAAQELDTFATTYGNGQLAEAAVKRAALEEHASAARNRAANLEAEAKDLDANAEQHDKSAMQEERLRSGGAQAAQSMRQFQTEHEVGREGRLVRLADIGQELTEARERKADVDLALEELQAAHDADQIKRANTDVEMRQVGEERGRTVYYNKEYPAQEQLQQHPRSLTTLRELYEDALANYLTEEKARLGSLSERIQGVKEQRLGKIKEFARDYSGVSMADLDPYLPQDHEAGLRTAEQQLAEARKEQVEASGQHQSLCAESRKWHAANKQNIGTATSEFERHTAEELESLLEDLKQKINAANDRMRVANEEANRASSRAQEKLREAESDEQNESILRSGMGLSDHPDPVLIAAEIGALVGETPQVPESSSLVLDRNSSKQVSSLLAEYNGKNAGVSKLHTAARTSFDALKSAAGDTTFREVDPDVALQMLQNDFAAACMDAPRLLEHLDDRISTTESTLTGMQADFDTCVEEVLGVVRGAITTLNRACSQEKCVPATAPYVGGKQVLKMRANFAAVTLEMRRAAMRNYLDVLADTLTIPAKGTDLIADAVARIYGKPLGLHVLKMSIEESEQYVPVEKISNSGGEGVVMAMFLYLVINQLRAENHAQVQKRAGGPLILDNPFAKATTAALWRAQRLLASAMNVQLIFATALQDFNSIGEFQRFIRVRKAGQNTKTKRWHLEVANLQLRDAADEVAS</sequence>
<evidence type="ECO:0000256" key="1">
    <source>
        <dbReference type="SAM" id="MobiDB-lite"/>
    </source>
</evidence>
<evidence type="ECO:0000313" key="3">
    <source>
        <dbReference type="Proteomes" id="UP001205861"/>
    </source>
</evidence>
<name>A0ABT2BR39_9BURK</name>
<feature type="compositionally biased region" description="Basic and acidic residues" evidence="1">
    <location>
        <begin position="1078"/>
        <end position="1095"/>
    </location>
</feature>
<proteinExistence type="predicted"/>
<gene>
    <name evidence="2" type="ORF">NX773_22690</name>
</gene>
<dbReference type="EMBL" id="JANUGV010000011">
    <property type="protein sequence ID" value="MCS0610974.1"/>
    <property type="molecule type" value="Genomic_DNA"/>
</dbReference>
<feature type="compositionally biased region" description="Basic and acidic residues" evidence="1">
    <location>
        <begin position="820"/>
        <end position="835"/>
    </location>
</feature>
<keyword evidence="3" id="KW-1185">Reference proteome</keyword>
<protein>
    <recommendedName>
        <fullName evidence="4">ATP-binding protein</fullName>
    </recommendedName>
</protein>